<dbReference type="AlphaFoldDB" id="C0ZKR3"/>
<proteinExistence type="predicted"/>
<evidence type="ECO:0000313" key="2">
    <source>
        <dbReference type="EMBL" id="BAH45740.1"/>
    </source>
</evidence>
<evidence type="ECO:0000313" key="3">
    <source>
        <dbReference type="Proteomes" id="UP000001877"/>
    </source>
</evidence>
<dbReference type="SUPFAM" id="SSF56300">
    <property type="entry name" value="Metallo-dependent phosphatases"/>
    <property type="match status" value="1"/>
</dbReference>
<dbReference type="InterPro" id="IPR029052">
    <property type="entry name" value="Metallo-depent_PP-like"/>
</dbReference>
<keyword evidence="3" id="KW-1185">Reference proteome</keyword>
<dbReference type="PANTHER" id="PTHR31302">
    <property type="entry name" value="TRANSMEMBRANE PROTEIN WITH METALLOPHOSPHOESTERASE DOMAIN-RELATED"/>
    <property type="match status" value="1"/>
</dbReference>
<dbReference type="GO" id="GO:0016787">
    <property type="term" value="F:hydrolase activity"/>
    <property type="evidence" value="ECO:0007669"/>
    <property type="project" value="InterPro"/>
</dbReference>
<dbReference type="RefSeq" id="WP_015893000.1">
    <property type="nucleotide sequence ID" value="NC_012491.1"/>
</dbReference>
<evidence type="ECO:0000259" key="1">
    <source>
        <dbReference type="Pfam" id="PF00149"/>
    </source>
</evidence>
<dbReference type="Pfam" id="PF00149">
    <property type="entry name" value="Metallophos"/>
    <property type="match status" value="1"/>
</dbReference>
<gene>
    <name evidence="2" type="primary">ypbG</name>
    <name evidence="2" type="ordered locus">BBR47_47630</name>
</gene>
<dbReference type="InterPro" id="IPR004843">
    <property type="entry name" value="Calcineurin-like_PHP"/>
</dbReference>
<dbReference type="Proteomes" id="UP000001877">
    <property type="component" value="Chromosome"/>
</dbReference>
<accession>C0ZKR3</accession>
<protein>
    <recommendedName>
        <fullName evidence="1">Calcineurin-like phosphoesterase domain-containing protein</fullName>
    </recommendedName>
</protein>
<feature type="domain" description="Calcineurin-like phosphoesterase" evidence="1">
    <location>
        <begin position="39"/>
        <end position="206"/>
    </location>
</feature>
<organism evidence="2 3">
    <name type="scientific">Brevibacillus brevis (strain 47 / JCM 6285 / NBRC 100599)</name>
    <dbReference type="NCBI Taxonomy" id="358681"/>
    <lineage>
        <taxon>Bacteria</taxon>
        <taxon>Bacillati</taxon>
        <taxon>Bacillota</taxon>
        <taxon>Bacilli</taxon>
        <taxon>Bacillales</taxon>
        <taxon>Paenibacillaceae</taxon>
        <taxon>Brevibacillus</taxon>
    </lineage>
</organism>
<dbReference type="eggNOG" id="COG1408">
    <property type="taxonomic scope" value="Bacteria"/>
</dbReference>
<dbReference type="InterPro" id="IPR051158">
    <property type="entry name" value="Metallophosphoesterase_sf"/>
</dbReference>
<dbReference type="HOGENOM" id="CLU_025443_3_1_9"/>
<dbReference type="STRING" id="358681.BBR47_47630"/>
<dbReference type="EMBL" id="AP008955">
    <property type="protein sequence ID" value="BAH45740.1"/>
    <property type="molecule type" value="Genomic_DNA"/>
</dbReference>
<dbReference type="Gene3D" id="3.60.21.10">
    <property type="match status" value="1"/>
</dbReference>
<dbReference type="PANTHER" id="PTHR31302:SF0">
    <property type="entry name" value="TRANSMEMBRANE PROTEIN WITH METALLOPHOSPHOESTERASE DOMAIN"/>
    <property type="match status" value="1"/>
</dbReference>
<dbReference type="KEGG" id="bbe:BBR47_47630"/>
<sequence>MMTTIILCILVGIIFLAYHTTYVKTSTVKLTIPSVPPLTLVHLSDPHGRIRFWNGELHKLVNVHEPDLVMVTGDLTQHSGQLARVLNQLAKVKSKDGIFFVPGNYEREAGRFQKRVYSAAVSRSQKEAWQQVMTVLENESAVIEKDGSFIWIYGFDNSIYGNERHTEKEIRQANLTIFLAHSPNIISLIHNEGLKADLLLTGHTHGGQVRMFNRTVGAYKHFHIGQKEDPFVGVFGISRGTSRLPIRLNCFPEITVYMINPS</sequence>
<reference evidence="2 3" key="1">
    <citation type="submission" date="2005-03" db="EMBL/GenBank/DDBJ databases">
        <title>Brevibacillus brevis strain 47, complete genome.</title>
        <authorList>
            <person name="Hosoyama A."/>
            <person name="Yamada R."/>
            <person name="Hongo Y."/>
            <person name="Terui Y."/>
            <person name="Ankai A."/>
            <person name="Masuyama W."/>
            <person name="Sekiguchi M."/>
            <person name="Takeda T."/>
            <person name="Asano K."/>
            <person name="Ohji S."/>
            <person name="Ichikawa N."/>
            <person name="Narita S."/>
            <person name="Aoki N."/>
            <person name="Miura H."/>
            <person name="Matsushita S."/>
            <person name="Sekigawa T."/>
            <person name="Yamagata H."/>
            <person name="Yoshikawa H."/>
            <person name="Udaka S."/>
            <person name="Tanikawa S."/>
            <person name="Fujita N."/>
        </authorList>
    </citation>
    <scope>NUCLEOTIDE SEQUENCE [LARGE SCALE GENOMIC DNA]</scope>
    <source>
        <strain evidence="3">47 / JCM 6285 / NBRC 100599</strain>
    </source>
</reference>
<name>C0ZKR3_BREBN</name>